<comment type="caution">
    <text evidence="1">The sequence shown here is derived from an EMBL/GenBank/DDBJ whole genome shotgun (WGS) entry which is preliminary data.</text>
</comment>
<evidence type="ECO:0000313" key="1">
    <source>
        <dbReference type="EMBL" id="PRH85507.1"/>
    </source>
</evidence>
<dbReference type="Proteomes" id="UP000237682">
    <property type="component" value="Unassembled WGS sequence"/>
</dbReference>
<organism evidence="1 2">
    <name type="scientific">Labrys okinawensis</name>
    <dbReference type="NCBI Taxonomy" id="346911"/>
    <lineage>
        <taxon>Bacteria</taxon>
        <taxon>Pseudomonadati</taxon>
        <taxon>Pseudomonadota</taxon>
        <taxon>Alphaproteobacteria</taxon>
        <taxon>Hyphomicrobiales</taxon>
        <taxon>Xanthobacteraceae</taxon>
        <taxon>Labrys</taxon>
    </lineage>
</organism>
<dbReference type="OrthoDB" id="8292672at2"/>
<proteinExistence type="predicted"/>
<keyword evidence="2" id="KW-1185">Reference proteome</keyword>
<reference evidence="1 2" key="1">
    <citation type="submission" date="2018-02" db="EMBL/GenBank/DDBJ databases">
        <title>Whole genome sequencing of endophytic bacterium.</title>
        <authorList>
            <person name="Eedara R."/>
            <person name="Podile A.R."/>
        </authorList>
    </citation>
    <scope>NUCLEOTIDE SEQUENCE [LARGE SCALE GENOMIC DNA]</scope>
    <source>
        <strain evidence="1 2">RP1T</strain>
    </source>
</reference>
<sequence>MDGLIVKTAGSGGWGSNGAFIPLFDRIVRVGTDSPPGYGWYSDLATRIAEFLGWEAMEDGENQLIHPKRDYPA</sequence>
<evidence type="ECO:0000313" key="2">
    <source>
        <dbReference type="Proteomes" id="UP000237682"/>
    </source>
</evidence>
<name>A0A2S9Q827_9HYPH</name>
<gene>
    <name evidence="1" type="ORF">C5L14_21195</name>
</gene>
<protein>
    <submittedName>
        <fullName evidence="1">Uncharacterized protein</fullName>
    </submittedName>
</protein>
<dbReference type="RefSeq" id="WP_105864067.1">
    <property type="nucleotide sequence ID" value="NZ_PUEJ01000008.1"/>
</dbReference>
<dbReference type="EMBL" id="PUEJ01000008">
    <property type="protein sequence ID" value="PRH85507.1"/>
    <property type="molecule type" value="Genomic_DNA"/>
</dbReference>
<dbReference type="AlphaFoldDB" id="A0A2S9Q827"/>
<accession>A0A2S9Q827</accession>